<sequence>MDEDADADADAKGYVSWARRNYEEETKGVTFCAGRDARVGQNQRRMKVPICHLFSLVRQGWTQKCVQPPRWASSWLVAHSATCAELESMPKKRRRLWAEG</sequence>
<accession>E4V5J6</accession>
<dbReference type="VEuPathDB" id="FungiDB:MGYG_08382"/>
<reference evidence="2" key="1">
    <citation type="journal article" date="2012" name="MBio">
        <title>Comparative genome analysis of Trichophyton rubrum and related dermatophytes reveals candidate genes involved in infection.</title>
        <authorList>
            <person name="Martinez D.A."/>
            <person name="Oliver B.G."/>
            <person name="Graeser Y."/>
            <person name="Goldberg J.M."/>
            <person name="Li W."/>
            <person name="Martinez-Rossi N.M."/>
            <person name="Monod M."/>
            <person name="Shelest E."/>
            <person name="Barton R.C."/>
            <person name="Birch E."/>
            <person name="Brakhage A.A."/>
            <person name="Chen Z."/>
            <person name="Gurr S.J."/>
            <person name="Heiman D."/>
            <person name="Heitman J."/>
            <person name="Kosti I."/>
            <person name="Rossi A."/>
            <person name="Saif S."/>
            <person name="Samalova M."/>
            <person name="Saunders C.W."/>
            <person name="Shea T."/>
            <person name="Summerbell R.C."/>
            <person name="Xu J."/>
            <person name="Young S."/>
            <person name="Zeng Q."/>
            <person name="Birren B.W."/>
            <person name="Cuomo C.A."/>
            <person name="White T.C."/>
        </authorList>
    </citation>
    <scope>NUCLEOTIDE SEQUENCE [LARGE SCALE GENOMIC DNA]</scope>
    <source>
        <strain evidence="2">ATCC MYA-4604 / CBS 118893</strain>
    </source>
</reference>
<dbReference type="Proteomes" id="UP000002669">
    <property type="component" value="Unassembled WGS sequence"/>
</dbReference>
<evidence type="ECO:0000313" key="1">
    <source>
        <dbReference type="EMBL" id="EFR05371.1"/>
    </source>
</evidence>
<dbReference type="InParanoid" id="E4V5J6"/>
<gene>
    <name evidence="1" type="ORF">MGYG_08382</name>
</gene>
<dbReference type="GeneID" id="10024708"/>
<name>E4V5J6_ARTGP</name>
<evidence type="ECO:0000313" key="2">
    <source>
        <dbReference type="Proteomes" id="UP000002669"/>
    </source>
</evidence>
<keyword evidence="2" id="KW-1185">Reference proteome</keyword>
<dbReference type="AlphaFoldDB" id="E4V5J6"/>
<organism evidence="2">
    <name type="scientific">Arthroderma gypseum (strain ATCC MYA-4604 / CBS 118893)</name>
    <name type="common">Microsporum gypseum</name>
    <dbReference type="NCBI Taxonomy" id="535722"/>
    <lineage>
        <taxon>Eukaryota</taxon>
        <taxon>Fungi</taxon>
        <taxon>Dikarya</taxon>
        <taxon>Ascomycota</taxon>
        <taxon>Pezizomycotina</taxon>
        <taxon>Eurotiomycetes</taxon>
        <taxon>Eurotiomycetidae</taxon>
        <taxon>Onygenales</taxon>
        <taxon>Arthrodermataceae</taxon>
        <taxon>Nannizzia</taxon>
    </lineage>
</organism>
<dbReference type="EMBL" id="DS989830">
    <property type="protein sequence ID" value="EFR05371.1"/>
    <property type="molecule type" value="Genomic_DNA"/>
</dbReference>
<dbReference type="RefSeq" id="XP_003169478.1">
    <property type="nucleotide sequence ID" value="XM_003169430.1"/>
</dbReference>
<dbReference type="HOGENOM" id="CLU_2305403_0_0_1"/>
<protein>
    <submittedName>
        <fullName evidence="1">Uncharacterized protein</fullName>
    </submittedName>
</protein>
<proteinExistence type="predicted"/>